<protein>
    <submittedName>
        <fullName evidence="1">Glycosyltransferase family 2 protein</fullName>
    </submittedName>
</protein>
<evidence type="ECO:0000313" key="1">
    <source>
        <dbReference type="EMBL" id="MFB6489715.1"/>
    </source>
</evidence>
<accession>A0ACC6UZD1</accession>
<evidence type="ECO:0000313" key="2">
    <source>
        <dbReference type="Proteomes" id="UP000033636"/>
    </source>
</evidence>
<reference evidence="1" key="1">
    <citation type="submission" date="2024-07" db="EMBL/GenBank/DDBJ databases">
        <title>Metagenome and Metagenome-Assembled Genomes of Archaea from a hot spring from the geothermal field of Los Azufres, Mexico.</title>
        <authorList>
            <person name="Marin-Paredes R."/>
            <person name="Martinez-Romero E."/>
            <person name="Servin-Garciduenas L.E."/>
        </authorList>
    </citation>
    <scope>NUCLEOTIDE SEQUENCE</scope>
</reference>
<proteinExistence type="predicted"/>
<organism evidence="1 2">
    <name type="scientific">Thermoproteus sp. AZ2</name>
    <dbReference type="NCBI Taxonomy" id="1609232"/>
    <lineage>
        <taxon>Archaea</taxon>
        <taxon>Thermoproteota</taxon>
        <taxon>Thermoprotei</taxon>
        <taxon>Thermoproteales</taxon>
        <taxon>Thermoproteaceae</taxon>
        <taxon>Thermoproteus</taxon>
    </lineage>
</organism>
<gene>
    <name evidence="1" type="ORF">TU35_000450</name>
</gene>
<dbReference type="Proteomes" id="UP000033636">
    <property type="component" value="Unassembled WGS sequence"/>
</dbReference>
<sequence length="306" mass="33267">MEEGVDMEKGGEVDYAVIIPTLNECEGIGKVIEEALSAGVPREAILVVDGGSADCTIDEAAKRGVKVIKQRGRGKADAIKTGVEAVDKPVVVVIDGDFTYPAYRIPQLVKALAESRAVEVIGARKYIEPGAQSAIYSFGNKALSWWFNLLMGTRLSDVLSGFYAIRRDAVVDAAGVARGFSIEVELAANAASAGEVVEVPVEYRRRLGKKKLGVRHGLEIAWSSFKLAWYYNPLFVIAALGALLLFPGLGIAGWVLFMYALRHVEHWVWGIISIVMVSTGLQFLALGAVALYLKRMERRLRILLTG</sequence>
<name>A0ACC6UZD1_9CREN</name>
<dbReference type="EMBL" id="JZWT02000001">
    <property type="protein sequence ID" value="MFB6489715.1"/>
    <property type="molecule type" value="Genomic_DNA"/>
</dbReference>
<comment type="caution">
    <text evidence="1">The sequence shown here is derived from an EMBL/GenBank/DDBJ whole genome shotgun (WGS) entry which is preliminary data.</text>
</comment>